<evidence type="ECO:0000256" key="1">
    <source>
        <dbReference type="SAM" id="SignalP"/>
    </source>
</evidence>
<keyword evidence="3" id="KW-1185">Reference proteome</keyword>
<organism evidence="2 3">
    <name type="scientific">Azotobacter bryophylli</name>
    <dbReference type="NCBI Taxonomy" id="1986537"/>
    <lineage>
        <taxon>Bacteria</taxon>
        <taxon>Pseudomonadati</taxon>
        <taxon>Pseudomonadota</taxon>
        <taxon>Gammaproteobacteria</taxon>
        <taxon>Pseudomonadales</taxon>
        <taxon>Pseudomonadaceae</taxon>
        <taxon>Azotobacter</taxon>
    </lineage>
</organism>
<evidence type="ECO:0000313" key="3">
    <source>
        <dbReference type="Proteomes" id="UP001595457"/>
    </source>
</evidence>
<feature type="chain" id="PRO_5046594757" evidence="1">
    <location>
        <begin position="23"/>
        <end position="140"/>
    </location>
</feature>
<dbReference type="Proteomes" id="UP001595457">
    <property type="component" value="Unassembled WGS sequence"/>
</dbReference>
<protein>
    <submittedName>
        <fullName evidence="2">Flagellar protein FlhE</fullName>
    </submittedName>
</protein>
<feature type="signal peptide" evidence="1">
    <location>
        <begin position="1"/>
        <end position="22"/>
    </location>
</feature>
<keyword evidence="2" id="KW-0282">Flagellum</keyword>
<dbReference type="RefSeq" id="WP_377814212.1">
    <property type="nucleotide sequence ID" value="NZ_JBHRSJ010000017.1"/>
</dbReference>
<gene>
    <name evidence="2" type="ORF">ACFOJE_10140</name>
</gene>
<evidence type="ECO:0000313" key="2">
    <source>
        <dbReference type="EMBL" id="MFC2972567.1"/>
    </source>
</evidence>
<proteinExistence type="predicted"/>
<keyword evidence="2" id="KW-0966">Cell projection</keyword>
<accession>A0ABV7AV99</accession>
<keyword evidence="1" id="KW-0732">Signal</keyword>
<dbReference type="InterPro" id="IPR009420">
    <property type="entry name" value="FlhE"/>
</dbReference>
<dbReference type="EMBL" id="JBHRSJ010000017">
    <property type="protein sequence ID" value="MFC2972567.1"/>
    <property type="molecule type" value="Genomic_DNA"/>
</dbReference>
<comment type="caution">
    <text evidence="2">The sequence shown here is derived from an EMBL/GenBank/DDBJ whole genome shotgun (WGS) entry which is preliminary data.</text>
</comment>
<sequence length="140" mass="15108">MSRIARRLLPALLLCQLFAAAAADGPPAVEAGPGSWHGRIGNLWLRLPGRETASSALQPPTLAHGRRLAQVRWSFSLPPAAPVQAWLCHPSRCLELKQPRGSSGVLAGLDAGQPLQLRFRLAAGAEPLQVRQIELIAEYR</sequence>
<reference evidence="3" key="1">
    <citation type="journal article" date="2019" name="Int. J. Syst. Evol. Microbiol.">
        <title>The Global Catalogue of Microorganisms (GCM) 10K type strain sequencing project: providing services to taxonomists for standard genome sequencing and annotation.</title>
        <authorList>
            <consortium name="The Broad Institute Genomics Platform"/>
            <consortium name="The Broad Institute Genome Sequencing Center for Infectious Disease"/>
            <person name="Wu L."/>
            <person name="Ma J."/>
        </authorList>
    </citation>
    <scope>NUCLEOTIDE SEQUENCE [LARGE SCALE GENOMIC DNA]</scope>
    <source>
        <strain evidence="3">KCTC 62195</strain>
    </source>
</reference>
<name>A0ABV7AV99_9GAMM</name>
<keyword evidence="2" id="KW-0969">Cilium</keyword>
<dbReference type="Pfam" id="PF06366">
    <property type="entry name" value="FlhE"/>
    <property type="match status" value="1"/>
</dbReference>